<evidence type="ECO:0000313" key="1">
    <source>
        <dbReference type="EMBL" id="ESQ93795.1"/>
    </source>
</evidence>
<dbReference type="AlphaFoldDB" id="V4Q7G7"/>
<dbReference type="SUPFAM" id="SSF52096">
    <property type="entry name" value="ClpP/crotonase"/>
    <property type="match status" value="1"/>
</dbReference>
<dbReference type="STRING" id="1121022.GCA_000376105_00043"/>
<dbReference type="EMBL" id="AWGB01000006">
    <property type="protein sequence ID" value="ESQ93795.1"/>
    <property type="molecule type" value="Genomic_DNA"/>
</dbReference>
<protein>
    <recommendedName>
        <fullName evidence="3">ATP-dependent Clp protease proteolytic subunit</fullName>
    </recommendedName>
</protein>
<keyword evidence="2" id="KW-1185">Reference proteome</keyword>
<dbReference type="InterPro" id="IPR029045">
    <property type="entry name" value="ClpP/crotonase-like_dom_sf"/>
</dbReference>
<dbReference type="PATRIC" id="fig|1121022.4.peg.726"/>
<dbReference type="Proteomes" id="UP000017837">
    <property type="component" value="Unassembled WGS sequence"/>
</dbReference>
<gene>
    <name evidence="1" type="ORF">ABENE_03680</name>
</gene>
<dbReference type="RefSeq" id="WP_018079730.1">
    <property type="nucleotide sequence ID" value="NZ_AQWM01000001.1"/>
</dbReference>
<name>V4Q7G7_9CAUL</name>
<evidence type="ECO:0008006" key="3">
    <source>
        <dbReference type="Google" id="ProtNLM"/>
    </source>
</evidence>
<evidence type="ECO:0000313" key="2">
    <source>
        <dbReference type="Proteomes" id="UP000017837"/>
    </source>
</evidence>
<dbReference type="OrthoDB" id="7205390at2"/>
<dbReference type="Gene3D" id="3.90.226.10">
    <property type="entry name" value="2-enoyl-CoA Hydratase, Chain A, domain 1"/>
    <property type="match status" value="1"/>
</dbReference>
<sequence length="235" mass="26887">MDFAHNLELLVHDQEVVCERVSEARLRISGPIDESFVRCLQSNRDGNLNTIIVNSPGGEVEISMKAGAEIDKKYSVIVENYCASSCVNYILPAARYIYISHGAVILFHGFVDENDVNYAKEHAMEIVLANAPKDKNIDVTKVARHMIEDTIRQKDVQDKYLEKYSVNLKAFRKYDGIYIGGNCEDKFVYPSYGQMKKAYLKFDRLHYASISKSEFSKLNTKFKEYNLDKCIYYGG</sequence>
<comment type="caution">
    <text evidence="1">The sequence shown here is derived from an EMBL/GenBank/DDBJ whole genome shotgun (WGS) entry which is preliminary data.</text>
</comment>
<proteinExistence type="predicted"/>
<accession>V4Q7G7</accession>
<reference evidence="1 2" key="1">
    <citation type="journal article" date="2014" name="Nature">
        <title>Sequential evolution of bacterial morphology by co-option of a developmental regulator.</title>
        <authorList>
            <person name="Jiang C."/>
            <person name="Brown P.J."/>
            <person name="Ducret A."/>
            <person name="Brun Y.V."/>
        </authorList>
    </citation>
    <scope>NUCLEOTIDE SEQUENCE [LARGE SCALE GENOMIC DNA]</scope>
    <source>
        <strain evidence="1 2">DSM 16100</strain>
    </source>
</reference>
<organism evidence="1 2">
    <name type="scientific">Asticcacaulis benevestitus DSM 16100 = ATCC BAA-896</name>
    <dbReference type="NCBI Taxonomy" id="1121022"/>
    <lineage>
        <taxon>Bacteria</taxon>
        <taxon>Pseudomonadati</taxon>
        <taxon>Pseudomonadota</taxon>
        <taxon>Alphaproteobacteria</taxon>
        <taxon>Caulobacterales</taxon>
        <taxon>Caulobacteraceae</taxon>
        <taxon>Asticcacaulis</taxon>
    </lineage>
</organism>